<evidence type="ECO:0000313" key="6">
    <source>
        <dbReference type="Proteomes" id="UP001237642"/>
    </source>
</evidence>
<dbReference type="PANTHER" id="PTHR21450">
    <property type="entry name" value="PROTEIN ALTERED PHOSPHATE STARVATION RESPONSE 1"/>
    <property type="match status" value="1"/>
</dbReference>
<feature type="compositionally biased region" description="Basic and acidic residues" evidence="2">
    <location>
        <begin position="347"/>
        <end position="369"/>
    </location>
</feature>
<evidence type="ECO:0000256" key="2">
    <source>
        <dbReference type="SAM" id="MobiDB-lite"/>
    </source>
</evidence>
<evidence type="ECO:0000313" key="5">
    <source>
        <dbReference type="EMBL" id="KAK1373767.1"/>
    </source>
</evidence>
<protein>
    <submittedName>
        <fullName evidence="5">DNA-directed RNA polymerase subunit beta</fullName>
    </submittedName>
</protein>
<dbReference type="PANTHER" id="PTHR21450:SF41">
    <property type="entry name" value="RNA POLYMERASE SUBUNIT BETA, PUTATIVE (DUF630 AND DUF632)-RELATED"/>
    <property type="match status" value="1"/>
</dbReference>
<dbReference type="EMBL" id="JAUIZM010000007">
    <property type="protein sequence ID" value="KAK1373767.1"/>
    <property type="molecule type" value="Genomic_DNA"/>
</dbReference>
<evidence type="ECO:0000256" key="1">
    <source>
        <dbReference type="SAM" id="Coils"/>
    </source>
</evidence>
<reference evidence="5" key="1">
    <citation type="submission" date="2023-02" db="EMBL/GenBank/DDBJ databases">
        <title>Genome of toxic invasive species Heracleum sosnowskyi carries increased number of genes despite the absence of recent whole-genome duplications.</title>
        <authorList>
            <person name="Schelkunov M."/>
            <person name="Shtratnikova V."/>
            <person name="Makarenko M."/>
            <person name="Klepikova A."/>
            <person name="Omelchenko D."/>
            <person name="Novikova G."/>
            <person name="Obukhova E."/>
            <person name="Bogdanov V."/>
            <person name="Penin A."/>
            <person name="Logacheva M."/>
        </authorList>
    </citation>
    <scope>NUCLEOTIDE SEQUENCE</scope>
    <source>
        <strain evidence="5">Hsosn_3</strain>
        <tissue evidence="5">Leaf</tissue>
    </source>
</reference>
<evidence type="ECO:0000259" key="4">
    <source>
        <dbReference type="Pfam" id="PF04783"/>
    </source>
</evidence>
<feature type="coiled-coil region" evidence="1">
    <location>
        <begin position="734"/>
        <end position="761"/>
    </location>
</feature>
<keyword evidence="1" id="KW-0175">Coiled coil</keyword>
<sequence>MGCTSSKLDDLPAVVLCRDRCNFLNDAIHHRYALADAHIAYFTSLKSIGISLHRFFHLRFTSSPAPPVLPLPTHRKLDPSPPASPIHHIHSHSNSIGSHLQFNSSDEDVSDSEHLHLHSESDSPIHNHNNHNNDMYGHLNYIDHETLAQYNNNDRENVAQYSNNDRGHFMNMNYMRRNRTPSVLYEQRPPVSETVKYGDFSSAASSSSAYNPYMYSNNNNQVASTSYGGNYNNSYGGFFGSTPAENVIPAVNVASTSKPPPSPPRGGSAWDFLNPFETFQDYYPPPHTPSMNSKELREEEGIPDLEDEDEVLKEVQGNQKFVDEGGGGGSHVGRDEYLKAAMEDVVEGKGKETSHDSEVHYRSSRPRESMDEDPVEYEVHMIDKKVVDKNEDKSGGHHPGLKTFRDDSEVVREIQIQFERASEMGNELSKMLEIGKHPHSRKHAAYQAVSSKMLSVVAPSHSIVSSEASTSESAPSLNYDGSVGLNSTNLSSTLQKLLLWEKKLYEEVKIEEKLRVQHERKSRKLKRLSEKGAEAQKIETTRILVRTLSTKTRIAIQAVDKISVKINELRDNELWPQLIGFIRGLTRLWKSMLVCHQSQLQAIGAARRLDDIVSNRYSSDAHLEATLQLEQELLNWVFRFSCWVASQKGYVRALNNWLLKCLLYEPEETADGIAPFSPGRMGAPPVFVICNQWSQALDAISEKEVVEKMRYFAAAVLQLWERDKVEMRQRMTVNGEMELKVKNLEREDQKIHKEIQELDKRIVLVSGEGNSLSVAGQVVYQSETSSNTSFQLSMQRIFEAMEKFTASSLKAYEELLQRSEELRLAGEQDTFSFVCKVVKCLCGVIQKPAEATTILFKFMRKTFPEPPTMCVLGLTLWRNPETESYPPFIKNGRDIG</sequence>
<evidence type="ECO:0000259" key="3">
    <source>
        <dbReference type="Pfam" id="PF04782"/>
    </source>
</evidence>
<reference evidence="5" key="2">
    <citation type="submission" date="2023-05" db="EMBL/GenBank/DDBJ databases">
        <authorList>
            <person name="Schelkunov M.I."/>
        </authorList>
    </citation>
    <scope>NUCLEOTIDE SEQUENCE</scope>
    <source>
        <strain evidence="5">Hsosn_3</strain>
        <tissue evidence="5">Leaf</tissue>
    </source>
</reference>
<proteinExistence type="predicted"/>
<dbReference type="GO" id="GO:0000428">
    <property type="term" value="C:DNA-directed RNA polymerase complex"/>
    <property type="evidence" value="ECO:0007669"/>
    <property type="project" value="UniProtKB-KW"/>
</dbReference>
<feature type="region of interest" description="Disordered" evidence="2">
    <location>
        <begin position="71"/>
        <end position="109"/>
    </location>
</feature>
<keyword evidence="6" id="KW-1185">Reference proteome</keyword>
<feature type="domain" description="DUF630" evidence="4">
    <location>
        <begin position="1"/>
        <end position="57"/>
    </location>
</feature>
<feature type="domain" description="DUF632" evidence="3">
    <location>
        <begin position="409"/>
        <end position="716"/>
    </location>
</feature>
<dbReference type="Pfam" id="PF04782">
    <property type="entry name" value="DUF632"/>
    <property type="match status" value="1"/>
</dbReference>
<accession>A0AAD8HWJ7</accession>
<feature type="region of interest" description="Disordered" evidence="2">
    <location>
        <begin position="347"/>
        <end position="373"/>
    </location>
</feature>
<organism evidence="5 6">
    <name type="scientific">Heracleum sosnowskyi</name>
    <dbReference type="NCBI Taxonomy" id="360622"/>
    <lineage>
        <taxon>Eukaryota</taxon>
        <taxon>Viridiplantae</taxon>
        <taxon>Streptophyta</taxon>
        <taxon>Embryophyta</taxon>
        <taxon>Tracheophyta</taxon>
        <taxon>Spermatophyta</taxon>
        <taxon>Magnoliopsida</taxon>
        <taxon>eudicotyledons</taxon>
        <taxon>Gunneridae</taxon>
        <taxon>Pentapetalae</taxon>
        <taxon>asterids</taxon>
        <taxon>campanulids</taxon>
        <taxon>Apiales</taxon>
        <taxon>Apiaceae</taxon>
        <taxon>Apioideae</taxon>
        <taxon>apioid superclade</taxon>
        <taxon>Tordylieae</taxon>
        <taxon>Tordyliinae</taxon>
        <taxon>Heracleum</taxon>
    </lineage>
</organism>
<dbReference type="InterPro" id="IPR006867">
    <property type="entry name" value="DUF632"/>
</dbReference>
<comment type="caution">
    <text evidence="5">The sequence shown here is derived from an EMBL/GenBank/DDBJ whole genome shotgun (WGS) entry which is preliminary data.</text>
</comment>
<keyword evidence="5" id="KW-0804">Transcription</keyword>
<dbReference type="InterPro" id="IPR006868">
    <property type="entry name" value="DUF630"/>
</dbReference>
<dbReference type="AlphaFoldDB" id="A0AAD8HWJ7"/>
<gene>
    <name evidence="5" type="ORF">POM88_029960</name>
</gene>
<dbReference type="Pfam" id="PF04783">
    <property type="entry name" value="DUF630"/>
    <property type="match status" value="1"/>
</dbReference>
<name>A0AAD8HWJ7_9APIA</name>
<dbReference type="Proteomes" id="UP001237642">
    <property type="component" value="Unassembled WGS sequence"/>
</dbReference>
<keyword evidence="5" id="KW-0240">DNA-directed RNA polymerase</keyword>